<feature type="region of interest" description="Disordered" evidence="1">
    <location>
        <begin position="58"/>
        <end position="80"/>
    </location>
</feature>
<evidence type="ECO:0000313" key="3">
    <source>
        <dbReference type="Proteomes" id="UP001330812"/>
    </source>
</evidence>
<evidence type="ECO:0000256" key="1">
    <source>
        <dbReference type="SAM" id="MobiDB-lite"/>
    </source>
</evidence>
<dbReference type="Proteomes" id="UP001330812">
    <property type="component" value="Chromosome"/>
</dbReference>
<dbReference type="EMBL" id="CP142149">
    <property type="protein sequence ID" value="WSE28751.1"/>
    <property type="molecule type" value="Genomic_DNA"/>
</dbReference>
<keyword evidence="3" id="KW-1185">Reference proteome</keyword>
<organism evidence="2 3">
    <name type="scientific">Amycolatopsis rhabdoformis</name>
    <dbReference type="NCBI Taxonomy" id="1448059"/>
    <lineage>
        <taxon>Bacteria</taxon>
        <taxon>Bacillati</taxon>
        <taxon>Actinomycetota</taxon>
        <taxon>Actinomycetes</taxon>
        <taxon>Pseudonocardiales</taxon>
        <taxon>Pseudonocardiaceae</taxon>
        <taxon>Amycolatopsis</taxon>
    </lineage>
</organism>
<evidence type="ECO:0000313" key="2">
    <source>
        <dbReference type="EMBL" id="WSE28751.1"/>
    </source>
</evidence>
<name>A0ABZ1I4S4_9PSEU</name>
<dbReference type="Pfam" id="PF14013">
    <property type="entry name" value="MT0933_antitox"/>
    <property type="match status" value="1"/>
</dbReference>
<dbReference type="RefSeq" id="WP_326567749.1">
    <property type="nucleotide sequence ID" value="NZ_CP142149.1"/>
</dbReference>
<proteinExistence type="predicted"/>
<accession>A0ABZ1I4S4</accession>
<dbReference type="InterPro" id="IPR028037">
    <property type="entry name" value="Antitoxin_Rv0909/MT0933"/>
</dbReference>
<sequence>MGINFDELKNKATDALRDNSDKIEQGLDKAAGFAKSKMSGHDSQIDGGVEKAKDFLGKIAGNDDKPGEGEGQPGQPGPQQ</sequence>
<feature type="compositionally biased region" description="Basic and acidic residues" evidence="1">
    <location>
        <begin position="58"/>
        <end position="68"/>
    </location>
</feature>
<gene>
    <name evidence="2" type="ORF">VSH64_38940</name>
</gene>
<reference evidence="2 3" key="1">
    <citation type="journal article" date="2015" name="Int. J. Syst. Evol. Microbiol.">
        <title>Amycolatopsis rhabdoformis sp. nov., an actinomycete isolated from a tropical forest soil.</title>
        <authorList>
            <person name="Souza W.R."/>
            <person name="Silva R.E."/>
            <person name="Goodfellow M."/>
            <person name="Busarakam K."/>
            <person name="Figueiro F.S."/>
            <person name="Ferreira D."/>
            <person name="Rodrigues-Filho E."/>
            <person name="Moraes L.A.B."/>
            <person name="Zucchi T.D."/>
        </authorList>
    </citation>
    <scope>NUCLEOTIDE SEQUENCE [LARGE SCALE GENOMIC DNA]</scope>
    <source>
        <strain evidence="2 3">NCIMB 14900</strain>
    </source>
</reference>
<protein>
    <submittedName>
        <fullName evidence="2">Antitoxin</fullName>
    </submittedName>
</protein>